<dbReference type="InterPro" id="IPR000086">
    <property type="entry name" value="NUDIX_hydrolase_dom"/>
</dbReference>
<dbReference type="InterPro" id="IPR020084">
    <property type="entry name" value="NUDIX_hydrolase_CS"/>
</dbReference>
<dbReference type="STRING" id="1288484.GCA_000348665_01853"/>
<dbReference type="EMBL" id="CP031158">
    <property type="protein sequence ID" value="AXG99651.1"/>
    <property type="molecule type" value="Genomic_DNA"/>
</dbReference>
<dbReference type="PANTHER" id="PTHR10885">
    <property type="entry name" value="ISOPENTENYL-DIPHOSPHATE DELTA-ISOMERASE"/>
    <property type="match status" value="1"/>
</dbReference>
<evidence type="ECO:0000313" key="4">
    <source>
        <dbReference type="Proteomes" id="UP000253744"/>
    </source>
</evidence>
<feature type="domain" description="Nudix hydrolase" evidence="2">
    <location>
        <begin position="29"/>
        <end position="159"/>
    </location>
</feature>
<dbReference type="KEGG" id="dwu:DVJ83_11540"/>
<dbReference type="SUPFAM" id="SSF55811">
    <property type="entry name" value="Nudix"/>
    <property type="match status" value="1"/>
</dbReference>
<protein>
    <submittedName>
        <fullName evidence="3">NUDIX domain-containing protein</fullName>
    </submittedName>
</protein>
<reference evidence="3 4" key="1">
    <citation type="submission" date="2018-07" db="EMBL/GenBank/DDBJ databases">
        <title>Complete Genome and Methylome Analysis of Deinococcus wulumuqiensis NEB 479.</title>
        <authorList>
            <person name="Fomenkov A."/>
            <person name="Luyten Y."/>
            <person name="Vincze T."/>
            <person name="Anton B.P."/>
            <person name="Clark T."/>
            <person name="Roberts R.J."/>
            <person name="Morgan R.D."/>
        </authorList>
    </citation>
    <scope>NUCLEOTIDE SEQUENCE [LARGE SCALE GENOMIC DNA]</scope>
    <source>
        <strain evidence="3 4">NEB 479</strain>
    </source>
</reference>
<sequence>MMGERLDVVNERDEVVGQIFRADPALRWRDVRVVNAFLRNAQGELWIPRRSPHKTLYPNALDVSVGGAVQSGESYLDAFRRETREEVGLNLNEVEWRELAAFSPHQTGLSSFMRVYEIRSDVTPEFNRDDITGGEWLTPGQVLARIAAGEAAKGDLAELVRHCYGGKE</sequence>
<dbReference type="PROSITE" id="PS00893">
    <property type="entry name" value="NUDIX_BOX"/>
    <property type="match status" value="1"/>
</dbReference>
<keyword evidence="1" id="KW-0378">Hydrolase</keyword>
<dbReference type="FunFam" id="3.90.79.10:FF:000154">
    <property type="entry name" value="Nudix hydrolase DR_0079"/>
    <property type="match status" value="1"/>
</dbReference>
<dbReference type="Gene3D" id="3.90.79.10">
    <property type="entry name" value="Nucleoside Triphosphate Pyrophosphohydrolase"/>
    <property type="match status" value="1"/>
</dbReference>
<dbReference type="Pfam" id="PF00293">
    <property type="entry name" value="NUDIX"/>
    <property type="match status" value="1"/>
</dbReference>
<dbReference type="InterPro" id="IPR015797">
    <property type="entry name" value="NUDIX_hydrolase-like_dom_sf"/>
</dbReference>
<dbReference type="Proteomes" id="UP000253744">
    <property type="component" value="Chromosome"/>
</dbReference>
<evidence type="ECO:0000259" key="2">
    <source>
        <dbReference type="PROSITE" id="PS51462"/>
    </source>
</evidence>
<dbReference type="CDD" id="cd24154">
    <property type="entry name" value="NUDIX_DR0079"/>
    <property type="match status" value="1"/>
</dbReference>
<dbReference type="PANTHER" id="PTHR10885:SF0">
    <property type="entry name" value="ISOPENTENYL-DIPHOSPHATE DELTA-ISOMERASE"/>
    <property type="match status" value="1"/>
</dbReference>
<dbReference type="AlphaFoldDB" id="A0A345IIX9"/>
<evidence type="ECO:0000313" key="3">
    <source>
        <dbReference type="EMBL" id="AXG99651.1"/>
    </source>
</evidence>
<evidence type="ECO:0000256" key="1">
    <source>
        <dbReference type="ARBA" id="ARBA00022801"/>
    </source>
</evidence>
<proteinExistence type="predicted"/>
<dbReference type="PROSITE" id="PS51462">
    <property type="entry name" value="NUDIX"/>
    <property type="match status" value="1"/>
</dbReference>
<dbReference type="GO" id="GO:0016787">
    <property type="term" value="F:hydrolase activity"/>
    <property type="evidence" value="ECO:0007669"/>
    <property type="project" value="UniProtKB-KW"/>
</dbReference>
<organism evidence="3 4">
    <name type="scientific">Deinococcus wulumuqiensis</name>
    <dbReference type="NCBI Taxonomy" id="980427"/>
    <lineage>
        <taxon>Bacteria</taxon>
        <taxon>Thermotogati</taxon>
        <taxon>Deinococcota</taxon>
        <taxon>Deinococci</taxon>
        <taxon>Deinococcales</taxon>
        <taxon>Deinococcaceae</taxon>
        <taxon>Deinococcus</taxon>
    </lineage>
</organism>
<gene>
    <name evidence="3" type="ORF">DVJ83_11540</name>
</gene>
<name>A0A345IIX9_9DEIO</name>
<accession>A0A345IIX9</accession>